<name>A0A0K2APE0_STRA7</name>
<proteinExistence type="predicted"/>
<evidence type="ECO:0000313" key="1">
    <source>
        <dbReference type="EMBL" id="AKZ54781.1"/>
    </source>
</evidence>
<organism evidence="1 2">
    <name type="scientific">Streptomyces ambofaciens (strain ATCC 23877 / 3486 / DSM 40053 / JCM 4204 / NBRC 12836 / NRRL B-2516)</name>
    <dbReference type="NCBI Taxonomy" id="278992"/>
    <lineage>
        <taxon>Bacteria</taxon>
        <taxon>Bacillati</taxon>
        <taxon>Actinomycetota</taxon>
        <taxon>Actinomycetes</taxon>
        <taxon>Kitasatosporales</taxon>
        <taxon>Streptomycetaceae</taxon>
        <taxon>Streptomyces</taxon>
    </lineage>
</organism>
<gene>
    <name evidence="1" type="ORF">SAM23877_1732</name>
</gene>
<dbReference type="Proteomes" id="UP000061018">
    <property type="component" value="Chromosome"/>
</dbReference>
<dbReference type="EMBL" id="CP012382">
    <property type="protein sequence ID" value="AKZ54781.1"/>
    <property type="molecule type" value="Genomic_DNA"/>
</dbReference>
<evidence type="ECO:0000313" key="2">
    <source>
        <dbReference type="Proteomes" id="UP000061018"/>
    </source>
</evidence>
<accession>A0A0K2APE0</accession>
<reference evidence="2" key="1">
    <citation type="journal article" date="2015" name="J. Biotechnol.">
        <title>Complete genome sequence of Streptomyces ambofaciens ATCC 23877, the spiramycin producer.</title>
        <authorList>
            <person name="Thibessard A."/>
            <person name="Haas D."/>
            <person name="Gerbaud C."/>
            <person name="Aigle B."/>
            <person name="Lautru S."/>
            <person name="Pernodet J.L."/>
            <person name="Leblond P."/>
        </authorList>
    </citation>
    <scope>NUCLEOTIDE SEQUENCE [LARGE SCALE GENOMIC DNA]</scope>
    <source>
        <strain evidence="2">ATCC 23877 / 3486 / DSM 40053 / JCM 4204 / NBRC 12836 / NRRL B-2516</strain>
    </source>
</reference>
<sequence>MRATRSGADGLCGLHGRGSDGTVGIPGILGLRNFCGTGLLHDGTSASLDFRFTRLLVPRD</sequence>
<dbReference type="KEGG" id="samb:SAM23877_1732"/>
<dbReference type="AlphaFoldDB" id="A0A0K2APE0"/>
<protein>
    <submittedName>
        <fullName evidence="1">Uncharacterized protein</fullName>
    </submittedName>
</protein>